<dbReference type="PANTHER" id="PTHR46008">
    <property type="entry name" value="LEAF RUST 10 DISEASE-RESISTANCE LOCUS RECEPTOR-LIKE PROTEIN KINASE-LIKE 1.4"/>
    <property type="match status" value="1"/>
</dbReference>
<protein>
    <recommendedName>
        <fullName evidence="6">Wall-associated receptor kinase C-terminal domain-containing protein</fullName>
    </recommendedName>
</protein>
<comment type="caution">
    <text evidence="4">The sequence shown here is derived from an EMBL/GenBank/DDBJ whole genome shotgun (WGS) entry which is preliminary data.</text>
</comment>
<proteinExistence type="predicted"/>
<sequence length="236" mass="26901">MAITSFVSFLLSLLLILVQANGRNDSTFPKSFSCENFIDLRFPYSLPTQPDCGIMPMFGCDAKSFPRIQLVRGGEWYYILKMHNSSVWLGDPMLQTTLTQHNSSNNVHNITQNKNDHFVGYNMYSGCEGFSIYYKFSDEYIGAYNIPTNCSLIRLPIHSSHGDLFNMLGPEILVEWKLSEECNKCHYGRGQCQSDKINKFSCHKDAKTPTSSTDQRIVTTERNMGELILVTVLEYI</sequence>
<keyword evidence="5" id="KW-1185">Reference proteome</keyword>
<feature type="signal peptide" evidence="3">
    <location>
        <begin position="1"/>
        <end position="22"/>
    </location>
</feature>
<name>A0A9J5ZI34_SOLCO</name>
<evidence type="ECO:0000313" key="5">
    <source>
        <dbReference type="Proteomes" id="UP000824120"/>
    </source>
</evidence>
<dbReference type="GO" id="GO:0005524">
    <property type="term" value="F:ATP binding"/>
    <property type="evidence" value="ECO:0007669"/>
    <property type="project" value="UniProtKB-KW"/>
</dbReference>
<evidence type="ECO:0000256" key="2">
    <source>
        <dbReference type="ARBA" id="ARBA00022840"/>
    </source>
</evidence>
<evidence type="ECO:0000313" key="4">
    <source>
        <dbReference type="EMBL" id="KAG5611639.1"/>
    </source>
</evidence>
<dbReference type="EMBL" id="JACXVP010000004">
    <property type="protein sequence ID" value="KAG5611639.1"/>
    <property type="molecule type" value="Genomic_DNA"/>
</dbReference>
<keyword evidence="2" id="KW-0067">ATP-binding</keyword>
<dbReference type="AlphaFoldDB" id="A0A9J5ZI34"/>
<organism evidence="4 5">
    <name type="scientific">Solanum commersonii</name>
    <name type="common">Commerson's wild potato</name>
    <name type="synonym">Commerson's nightshade</name>
    <dbReference type="NCBI Taxonomy" id="4109"/>
    <lineage>
        <taxon>Eukaryota</taxon>
        <taxon>Viridiplantae</taxon>
        <taxon>Streptophyta</taxon>
        <taxon>Embryophyta</taxon>
        <taxon>Tracheophyta</taxon>
        <taxon>Spermatophyta</taxon>
        <taxon>Magnoliopsida</taxon>
        <taxon>eudicotyledons</taxon>
        <taxon>Gunneridae</taxon>
        <taxon>Pentapetalae</taxon>
        <taxon>asterids</taxon>
        <taxon>lamiids</taxon>
        <taxon>Solanales</taxon>
        <taxon>Solanaceae</taxon>
        <taxon>Solanoideae</taxon>
        <taxon>Solaneae</taxon>
        <taxon>Solanum</taxon>
    </lineage>
</organism>
<dbReference type="PANTHER" id="PTHR46008:SF15">
    <property type="entry name" value="LEAF RUST 10 DISEASE-RESISTANCE LOCUS RECEPTOR-LIKE PROTEIN KINASE-LIKE 1.1 ISOFORM X1"/>
    <property type="match status" value="1"/>
</dbReference>
<keyword evidence="3" id="KW-0732">Signal</keyword>
<evidence type="ECO:0000256" key="3">
    <source>
        <dbReference type="SAM" id="SignalP"/>
    </source>
</evidence>
<evidence type="ECO:0008006" key="6">
    <source>
        <dbReference type="Google" id="ProtNLM"/>
    </source>
</evidence>
<gene>
    <name evidence="4" type="ORF">H5410_022920</name>
</gene>
<dbReference type="GO" id="GO:0016301">
    <property type="term" value="F:kinase activity"/>
    <property type="evidence" value="ECO:0007669"/>
    <property type="project" value="TreeGrafter"/>
</dbReference>
<accession>A0A9J5ZI34</accession>
<feature type="chain" id="PRO_5039912070" description="Wall-associated receptor kinase C-terminal domain-containing protein" evidence="3">
    <location>
        <begin position="23"/>
        <end position="236"/>
    </location>
</feature>
<dbReference type="Proteomes" id="UP000824120">
    <property type="component" value="Chromosome 4"/>
</dbReference>
<dbReference type="OrthoDB" id="1697421at2759"/>
<keyword evidence="1" id="KW-0547">Nucleotide-binding</keyword>
<evidence type="ECO:0000256" key="1">
    <source>
        <dbReference type="ARBA" id="ARBA00022741"/>
    </source>
</evidence>
<reference evidence="4 5" key="1">
    <citation type="submission" date="2020-09" db="EMBL/GenBank/DDBJ databases">
        <title>De no assembly of potato wild relative species, Solanum commersonii.</title>
        <authorList>
            <person name="Cho K."/>
        </authorList>
    </citation>
    <scope>NUCLEOTIDE SEQUENCE [LARGE SCALE GENOMIC DNA]</scope>
    <source>
        <strain evidence="4">LZ3.2</strain>
        <tissue evidence="4">Leaf</tissue>
    </source>
</reference>